<protein>
    <submittedName>
        <fullName evidence="1">Uncharacterized protein</fullName>
    </submittedName>
</protein>
<dbReference type="EMBL" id="JACEGQ020000009">
    <property type="protein sequence ID" value="KAH8498526.1"/>
    <property type="molecule type" value="Genomic_DNA"/>
</dbReference>
<organism evidence="1 2">
    <name type="scientific">Populus deltoides</name>
    <name type="common">Eastern poplar</name>
    <name type="synonym">Eastern cottonwood</name>
    <dbReference type="NCBI Taxonomy" id="3696"/>
    <lineage>
        <taxon>Eukaryota</taxon>
        <taxon>Viridiplantae</taxon>
        <taxon>Streptophyta</taxon>
        <taxon>Embryophyta</taxon>
        <taxon>Tracheophyta</taxon>
        <taxon>Spermatophyta</taxon>
        <taxon>Magnoliopsida</taxon>
        <taxon>eudicotyledons</taxon>
        <taxon>Gunneridae</taxon>
        <taxon>Pentapetalae</taxon>
        <taxon>rosids</taxon>
        <taxon>fabids</taxon>
        <taxon>Malpighiales</taxon>
        <taxon>Salicaceae</taxon>
        <taxon>Saliceae</taxon>
        <taxon>Populus</taxon>
    </lineage>
</organism>
<accession>A0A8T2Y0A4</accession>
<evidence type="ECO:0000313" key="1">
    <source>
        <dbReference type="EMBL" id="KAH8498526.1"/>
    </source>
</evidence>
<reference evidence="1" key="1">
    <citation type="journal article" date="2021" name="J. Hered.">
        <title>Genome Assembly of Salicaceae Populus deltoides (Eastern Cottonwood) I-69 Based on Nanopore Sequencing and Hi-C Technologies.</title>
        <authorList>
            <person name="Bai S."/>
            <person name="Wu H."/>
            <person name="Zhang J."/>
            <person name="Pan Z."/>
            <person name="Zhao W."/>
            <person name="Li Z."/>
            <person name="Tong C."/>
        </authorList>
    </citation>
    <scope>NUCLEOTIDE SEQUENCE</scope>
    <source>
        <tissue evidence="1">Leaf</tissue>
    </source>
</reference>
<name>A0A8T2Y0A4_POPDE</name>
<comment type="caution">
    <text evidence="1">The sequence shown here is derived from an EMBL/GenBank/DDBJ whole genome shotgun (WGS) entry which is preliminary data.</text>
</comment>
<gene>
    <name evidence="1" type="ORF">H0E87_017444</name>
</gene>
<sequence>MIPNILRGGRAIEKLATLLCIVGCDSFYLLEITPEMLFPSTWSFKRGSKKLDDMCLPSSTKQTGNLIGTSGLASELKTSSLHFTSSTEDCMLLSEEPPSATAVSSAFFNFNAFCFVSTASGPTVASDNILASDLKTYSIASITSSTKHCNCLLSVGETSTILNGNDGLAKVVEMTDDKGVEDNSSLIGGSKNGNNDG</sequence>
<evidence type="ECO:0000313" key="2">
    <source>
        <dbReference type="Proteomes" id="UP000807159"/>
    </source>
</evidence>
<keyword evidence="2" id="KW-1185">Reference proteome</keyword>
<dbReference type="AlphaFoldDB" id="A0A8T2Y0A4"/>
<proteinExistence type="predicted"/>
<dbReference type="Proteomes" id="UP000807159">
    <property type="component" value="Chromosome 9"/>
</dbReference>